<dbReference type="SUPFAM" id="SSF54197">
    <property type="entry name" value="HIT-like"/>
    <property type="match status" value="2"/>
</dbReference>
<reference evidence="7 8" key="1">
    <citation type="submission" date="2016-11" db="EMBL/GenBank/DDBJ databases">
        <authorList>
            <person name="Jaros S."/>
            <person name="Januszkiewicz K."/>
            <person name="Wedrychowicz H."/>
        </authorList>
    </citation>
    <scope>NUCLEOTIDE SEQUENCE [LARGE SCALE GENOMIC DNA]</scope>
    <source>
        <strain evidence="7 8">DSM 5091</strain>
    </source>
</reference>
<evidence type="ECO:0000256" key="3">
    <source>
        <dbReference type="ARBA" id="ARBA00023277"/>
    </source>
</evidence>
<proteinExistence type="predicted"/>
<gene>
    <name evidence="7" type="ORF">SAMN02745165_02356</name>
</gene>
<evidence type="ECO:0000259" key="6">
    <source>
        <dbReference type="Pfam" id="PF01087"/>
    </source>
</evidence>
<dbReference type="InterPro" id="IPR053177">
    <property type="entry name" value="ADP-glucose_phosphorylase"/>
</dbReference>
<keyword evidence="1 7" id="KW-0808">Transferase</keyword>
<evidence type="ECO:0000256" key="2">
    <source>
        <dbReference type="ARBA" id="ARBA00022695"/>
    </source>
</evidence>
<evidence type="ECO:0000256" key="5">
    <source>
        <dbReference type="PIRSR" id="PIRSR000808-3"/>
    </source>
</evidence>
<dbReference type="PANTHER" id="PTHR42763:SF1">
    <property type="entry name" value="UDP-GLUCOSE--HEXOSE-1-PHOSPHATE URIDYLYLTRANSFERASE"/>
    <property type="match status" value="1"/>
</dbReference>
<evidence type="ECO:0000313" key="8">
    <source>
        <dbReference type="Proteomes" id="UP000184171"/>
    </source>
</evidence>
<evidence type="ECO:0000313" key="7">
    <source>
        <dbReference type="EMBL" id="SHJ43357.1"/>
    </source>
</evidence>
<keyword evidence="5" id="KW-0862">Zinc</keyword>
<feature type="active site" description="Tele-UMP-histidine intermediate" evidence="4">
    <location>
        <position position="165"/>
    </location>
</feature>
<protein>
    <submittedName>
        <fullName evidence="7">UDPglucose--hexose-1-phosphate uridylyltransferase</fullName>
    </submittedName>
</protein>
<dbReference type="PIRSF" id="PIRSF000808">
    <property type="entry name" value="GalT"/>
    <property type="match status" value="1"/>
</dbReference>
<organism evidence="7 8">
    <name type="scientific">Malonomonas rubra DSM 5091</name>
    <dbReference type="NCBI Taxonomy" id="1122189"/>
    <lineage>
        <taxon>Bacteria</taxon>
        <taxon>Pseudomonadati</taxon>
        <taxon>Thermodesulfobacteriota</taxon>
        <taxon>Desulfuromonadia</taxon>
        <taxon>Desulfuromonadales</taxon>
        <taxon>Geopsychrobacteraceae</taxon>
        <taxon>Malonomonas</taxon>
    </lineage>
</organism>
<feature type="binding site" evidence="5">
    <location>
        <position position="42"/>
    </location>
    <ligand>
        <name>Zn(2+)</name>
        <dbReference type="ChEBI" id="CHEBI:29105"/>
    </ligand>
</feature>
<dbReference type="Gene3D" id="3.30.428.10">
    <property type="entry name" value="HIT-like"/>
    <property type="match status" value="2"/>
</dbReference>
<feature type="binding site" evidence="5">
    <location>
        <position position="163"/>
    </location>
    <ligand>
        <name>Zn(2+)</name>
        <dbReference type="ChEBI" id="CHEBI:29105"/>
    </ligand>
</feature>
<dbReference type="RefSeq" id="WP_072908934.1">
    <property type="nucleotide sequence ID" value="NZ_FQZT01000008.1"/>
</dbReference>
<accession>A0A1M6J9I0</accession>
<dbReference type="GO" id="GO:0008270">
    <property type="term" value="F:zinc ion binding"/>
    <property type="evidence" value="ECO:0007669"/>
    <property type="project" value="InterPro"/>
</dbReference>
<evidence type="ECO:0000256" key="1">
    <source>
        <dbReference type="ARBA" id="ARBA00022679"/>
    </source>
</evidence>
<dbReference type="PANTHER" id="PTHR42763">
    <property type="entry name" value="ADP-GLUCOSE PHOSPHORYLASE"/>
    <property type="match status" value="1"/>
</dbReference>
<keyword evidence="8" id="KW-1185">Reference proteome</keyword>
<sequence length="348" mass="40097">MSELRWDPLKNNWTIMTKGRGRRPQDFLQKREQVKMAACPFCNGNETKTPPEIYAYRPDGSRANQPGWQVRVIPNKFPALGIEGELDNRAEGLYDRMNGIGAHEVIIEHPDHDKSMADLTTDELAEVLKAYRARMLDLHRDGRFRYIFVFKNFGIEAAANVPHSHSQLIAVPLVPPLIATELESCREHFARKERCLICDLIRQERETKTRVVRDDGNFISYAPYASKFPFELMIAPLQHSHDFTLCTDQQLLLLADTLGDSLRRLRSILRDPPYSFILHNAPPLHLRRGRPDYWGSLPVDYHWHIEIAPKLTNVAGFEWGSGFQMNPTPPEEAAEFLRQADPTVRYQD</sequence>
<dbReference type="InterPro" id="IPR036265">
    <property type="entry name" value="HIT-like_sf"/>
</dbReference>
<dbReference type="STRING" id="1122189.SAMN02745165_02356"/>
<comment type="cofactor">
    <cofactor evidence="5">
        <name>Zn(2+)</name>
        <dbReference type="ChEBI" id="CHEBI:29105"/>
    </cofactor>
    <text evidence="5">Binds 1 zinc ion per subunit.</text>
</comment>
<keyword evidence="3" id="KW-0119">Carbohydrate metabolism</keyword>
<keyword evidence="2 7" id="KW-0548">Nucleotidyltransferase</keyword>
<dbReference type="InterPro" id="IPR001937">
    <property type="entry name" value="GalP_UDPtransf1"/>
</dbReference>
<dbReference type="AlphaFoldDB" id="A0A1M6J9I0"/>
<feature type="domain" description="Galactose-1-phosphate uridyl transferase N-terminal" evidence="6">
    <location>
        <begin position="68"/>
        <end position="175"/>
    </location>
</feature>
<feature type="binding site" evidence="5">
    <location>
        <position position="112"/>
    </location>
    <ligand>
        <name>Zn(2+)</name>
        <dbReference type="ChEBI" id="CHEBI:29105"/>
    </ligand>
</feature>
<dbReference type="Pfam" id="PF01087">
    <property type="entry name" value="GalP_UDP_transf"/>
    <property type="match status" value="1"/>
</dbReference>
<dbReference type="OrthoDB" id="9769064at2"/>
<evidence type="ECO:0000256" key="4">
    <source>
        <dbReference type="PIRSR" id="PIRSR000808-1"/>
    </source>
</evidence>
<dbReference type="InterPro" id="IPR005849">
    <property type="entry name" value="GalP_Utransf_N"/>
</dbReference>
<dbReference type="EMBL" id="FQZT01000008">
    <property type="protein sequence ID" value="SHJ43357.1"/>
    <property type="molecule type" value="Genomic_DNA"/>
</dbReference>
<feature type="binding site" evidence="5">
    <location>
        <position position="39"/>
    </location>
    <ligand>
        <name>Zn(2+)</name>
        <dbReference type="ChEBI" id="CHEBI:29105"/>
    </ligand>
</feature>
<name>A0A1M6J9I0_MALRU</name>
<dbReference type="GO" id="GO:0008108">
    <property type="term" value="F:UDP-glucose:hexose-1-phosphate uridylyltransferase activity"/>
    <property type="evidence" value="ECO:0007669"/>
    <property type="project" value="InterPro"/>
</dbReference>
<dbReference type="Proteomes" id="UP000184171">
    <property type="component" value="Unassembled WGS sequence"/>
</dbReference>
<keyword evidence="5" id="KW-0479">Metal-binding</keyword>
<dbReference type="GO" id="GO:0006012">
    <property type="term" value="P:galactose metabolic process"/>
    <property type="evidence" value="ECO:0007669"/>
    <property type="project" value="InterPro"/>
</dbReference>